<evidence type="ECO:0000313" key="1">
    <source>
        <dbReference type="EMBL" id="MBW8289557.1"/>
    </source>
</evidence>
<keyword evidence="2" id="KW-1185">Reference proteome</keyword>
<comment type="caution">
    <text evidence="1">The sequence shown here is derived from an EMBL/GenBank/DDBJ whole genome shotgun (WGS) entry which is preliminary data.</text>
</comment>
<evidence type="ECO:0000313" key="2">
    <source>
        <dbReference type="Proteomes" id="UP000711178"/>
    </source>
</evidence>
<proteinExistence type="predicted"/>
<dbReference type="RefSeq" id="WP_043575046.1">
    <property type="nucleotide sequence ID" value="NZ_JAHCDJ010000017.1"/>
</dbReference>
<reference evidence="1 2" key="1">
    <citation type="submission" date="2021-05" db="EMBL/GenBank/DDBJ databases">
        <title>Draft Whole Genome Sequencing Of Biosensor Chromobacterium violaceum Strain CV026 Reveals A Regulatory RNA In Chromobacterium violaceum Phenotype Regulatory Network.</title>
        <authorList>
            <person name="Hong K.W."/>
            <person name="Chan K.G."/>
            <person name="Chang C.-Y."/>
        </authorList>
    </citation>
    <scope>NUCLEOTIDE SEQUENCE [LARGE SCALE GENOMIC DNA]</scope>
    <source>
        <strain evidence="1 2">ATCC 31532</strain>
    </source>
</reference>
<organism evidence="1 2">
    <name type="scientific">Chromobacterium subtsugae</name>
    <dbReference type="NCBI Taxonomy" id="251747"/>
    <lineage>
        <taxon>Bacteria</taxon>
        <taxon>Pseudomonadati</taxon>
        <taxon>Pseudomonadota</taxon>
        <taxon>Betaproteobacteria</taxon>
        <taxon>Neisseriales</taxon>
        <taxon>Chromobacteriaceae</taxon>
        <taxon>Chromobacterium</taxon>
    </lineage>
</organism>
<name>A0ABS7FHM0_9NEIS</name>
<gene>
    <name evidence="1" type="ORF">KIF53_18125</name>
</gene>
<dbReference type="Proteomes" id="UP000711178">
    <property type="component" value="Unassembled WGS sequence"/>
</dbReference>
<accession>A0ABS7FHM0</accession>
<sequence>MKPINSADGLFHDGNPYSGELGTVVTSDWLNGAQSAIQATQQELLTVIKSNGQKTDPSRQDQLLQAMQNLAWGGAQRPTTLAGYGIADAMKASDWGVQGYTTLQVGPGKAFAGIQDAWDSLIGKVLQADVLIQIADGQYATSGITLTHQPFASRIRIQGNVANPSACKIILVPDANKLSHGVIFSRVQGVNFSGFHIVGEAGANHWSHRCLRVEEASVVYADAGSIVLEGAGNGLELDQNARGNFERLRVLNCKNCAVLVGGGAHAWLPSSTLIGLGRYAETVVPAFVNVDTPKFRPMGLECQEGSKAWASDSSISNVDIGYMTTRNSYLWCDGTAVDQSNIGMYAQYGGVCWSCGAQARPSLPQGRRSKVTNSGKGYYAEFGGIINADMAVAENCEHGFFATWNSVMTVSNGWARNCTKGGYHAEMASTIAAYNTDTTGTATAYDPNQNFSNWNGIVVTKI</sequence>
<protein>
    <recommendedName>
        <fullName evidence="3">Right handed beta helix domain-containing protein</fullName>
    </recommendedName>
</protein>
<evidence type="ECO:0008006" key="3">
    <source>
        <dbReference type="Google" id="ProtNLM"/>
    </source>
</evidence>
<dbReference type="EMBL" id="JAHDTB010000019">
    <property type="protein sequence ID" value="MBW8289557.1"/>
    <property type="molecule type" value="Genomic_DNA"/>
</dbReference>